<evidence type="ECO:0000313" key="3">
    <source>
        <dbReference type="Proteomes" id="UP000245212"/>
    </source>
</evidence>
<dbReference type="InterPro" id="IPR025500">
    <property type="entry name" value="DUF4390"/>
</dbReference>
<evidence type="ECO:0008006" key="4">
    <source>
        <dbReference type="Google" id="ProtNLM"/>
    </source>
</evidence>
<keyword evidence="1" id="KW-0812">Transmembrane</keyword>
<keyword evidence="3" id="KW-1185">Reference proteome</keyword>
<accession>A0A2V1K2R0</accession>
<dbReference type="AlphaFoldDB" id="A0A2V1K2R0"/>
<gene>
    <name evidence="2" type="ORF">DD235_05755</name>
</gene>
<feature type="transmembrane region" description="Helical" evidence="1">
    <location>
        <begin position="90"/>
        <end position="111"/>
    </location>
</feature>
<dbReference type="Proteomes" id="UP000245212">
    <property type="component" value="Unassembled WGS sequence"/>
</dbReference>
<reference evidence="3" key="1">
    <citation type="submission" date="2018-05" db="EMBL/GenBank/DDBJ databases">
        <authorList>
            <person name="Li Y."/>
        </authorList>
    </citation>
    <scope>NUCLEOTIDE SEQUENCE [LARGE SCALE GENOMIC DNA]</scope>
    <source>
        <strain evidence="3">3d-2-2</strain>
    </source>
</reference>
<evidence type="ECO:0000256" key="1">
    <source>
        <dbReference type="SAM" id="Phobius"/>
    </source>
</evidence>
<protein>
    <recommendedName>
        <fullName evidence="4">DUF4390 domain-containing protein</fullName>
    </recommendedName>
</protein>
<evidence type="ECO:0000313" key="2">
    <source>
        <dbReference type="EMBL" id="PWF23845.1"/>
    </source>
</evidence>
<name>A0A2V1K2R0_9BURK</name>
<keyword evidence="1" id="KW-1133">Transmembrane helix</keyword>
<proteinExistence type="predicted"/>
<dbReference type="EMBL" id="QETA01000002">
    <property type="protein sequence ID" value="PWF23845.1"/>
    <property type="molecule type" value="Genomic_DNA"/>
</dbReference>
<keyword evidence="1" id="KW-0472">Membrane</keyword>
<dbReference type="Pfam" id="PF14334">
    <property type="entry name" value="DUF4390"/>
    <property type="match status" value="1"/>
</dbReference>
<comment type="caution">
    <text evidence="2">The sequence shown here is derived from an EMBL/GenBank/DDBJ whole genome shotgun (WGS) entry which is preliminary data.</text>
</comment>
<sequence>MPCGERWYLVVSCCMPPVQFSPKRGRCRRSHLRPGMPRPSGWRHRGNCCRCLDRGSRVYCMTGFSTHCLPSRAESRKIGGDRVRNRREQMVRSVCAGFVWLVLLLVATPGWTSSEPAVERARLYLADGYWQLDADFDFSLNPQLRQAAERGLPLPFTIELQVTRQRWWWLDRSVIDASRTWRITYNALTRQWRAGAGELNLPVASLEQALALVRHVRHWTVAPDDALDPTLTYDARVRLRLDTSYMSRPLQIDALNSNAWGLETPWQTVEIGMEGLDQEGGR</sequence>
<organism evidence="2 3">
    <name type="scientific">Corticimicrobacter populi</name>
    <dbReference type="NCBI Taxonomy" id="2175229"/>
    <lineage>
        <taxon>Bacteria</taxon>
        <taxon>Pseudomonadati</taxon>
        <taxon>Pseudomonadota</taxon>
        <taxon>Betaproteobacteria</taxon>
        <taxon>Burkholderiales</taxon>
        <taxon>Alcaligenaceae</taxon>
        <taxon>Corticimicrobacter</taxon>
    </lineage>
</organism>